<dbReference type="SUPFAM" id="SSF56042">
    <property type="entry name" value="PurM C-terminal domain-like"/>
    <property type="match status" value="1"/>
</dbReference>
<dbReference type="EMBL" id="UGQM01000001">
    <property type="protein sequence ID" value="STZ43054.1"/>
    <property type="molecule type" value="Genomic_DNA"/>
</dbReference>
<dbReference type="InterPro" id="IPR036921">
    <property type="entry name" value="PurM-like_N_sf"/>
</dbReference>
<dbReference type="AlphaFoldDB" id="A0A378SMH4"/>
<evidence type="ECO:0000313" key="6">
    <source>
        <dbReference type="Proteomes" id="UP000254291"/>
    </source>
</evidence>
<proteinExistence type="inferred from homology"/>
<feature type="domain" description="PurM-like N-terminal" evidence="3">
    <location>
        <begin position="76"/>
        <end position="187"/>
    </location>
</feature>
<dbReference type="InterPro" id="IPR036676">
    <property type="entry name" value="PurM-like_C_sf"/>
</dbReference>
<dbReference type="Pfam" id="PF02769">
    <property type="entry name" value="AIRS_C"/>
    <property type="match status" value="1"/>
</dbReference>
<name>A0A378SMH4_9MYCO</name>
<comment type="similarity">
    <text evidence="1">Belongs to the HypE family.</text>
</comment>
<dbReference type="PANTHER" id="PTHR30303">
    <property type="entry name" value="HYDROGENASE ISOENZYMES FORMATION PROTEIN HYPE"/>
    <property type="match status" value="1"/>
</dbReference>
<dbReference type="InterPro" id="IPR016188">
    <property type="entry name" value="PurM-like_N"/>
</dbReference>
<gene>
    <name evidence="5" type="primary">hypE</name>
    <name evidence="5" type="ORF">NCTC10742_02271</name>
</gene>
<dbReference type="Gene3D" id="3.90.650.10">
    <property type="entry name" value="PurM-like C-terminal domain"/>
    <property type="match status" value="1"/>
</dbReference>
<reference evidence="5 6" key="1">
    <citation type="submission" date="2018-06" db="EMBL/GenBank/DDBJ databases">
        <authorList>
            <consortium name="Pathogen Informatics"/>
            <person name="Doyle S."/>
        </authorList>
    </citation>
    <scope>NUCLEOTIDE SEQUENCE [LARGE SCALE GENOMIC DNA]</scope>
    <source>
        <strain evidence="5 6">NCTC10742</strain>
    </source>
</reference>
<dbReference type="NCBIfam" id="TIGR02124">
    <property type="entry name" value="hypE"/>
    <property type="match status" value="1"/>
</dbReference>
<dbReference type="GO" id="GO:0051604">
    <property type="term" value="P:protein maturation"/>
    <property type="evidence" value="ECO:0007669"/>
    <property type="project" value="TreeGrafter"/>
</dbReference>
<sequence length="373" mass="37634">MPDTEPEASIETEPEASIETEPEASIDMESWVCPLPLRDAPAIVTGHGGGGAMSGELVEHLFLPAFGSAAEAGLADSAVVEIGGARLAFSTDSFVVKPMVFPGGTIGDLAVNGTVNDLAMAGAVPAVLSTAFILEEGTALDHLARVAQAVGTAALAAGVKLVTGDTKVVDSGHGDGVYINTTGIGLVDPRVDIRPQRAAPGDVVIVSGDLGVHGIAVLSCREGLEFATSVASDTAPLHGLVAAMVETGADIHTLRDPTRGGLAATLNEIARAAGVGVSIADTALPIPQEVRDACSMLGLDPLYVANEGKLVAFVPAADADEVLAAMHAHPLGARSAVIGTCVPDHPGMVVAKTALGGNRVVDLPIGEQLPRIC</sequence>
<protein>
    <submittedName>
        <fullName evidence="5">Hydrogenase expression/formation protein HypE</fullName>
    </submittedName>
</protein>
<dbReference type="SUPFAM" id="SSF55326">
    <property type="entry name" value="PurM N-terminal domain-like"/>
    <property type="match status" value="1"/>
</dbReference>
<evidence type="ECO:0000313" key="5">
    <source>
        <dbReference type="EMBL" id="STZ43054.1"/>
    </source>
</evidence>
<dbReference type="Pfam" id="PF00586">
    <property type="entry name" value="AIRS"/>
    <property type="match status" value="1"/>
</dbReference>
<evidence type="ECO:0000256" key="1">
    <source>
        <dbReference type="ARBA" id="ARBA00006243"/>
    </source>
</evidence>
<dbReference type="RefSeq" id="WP_115327218.1">
    <property type="nucleotide sequence ID" value="NZ_JACKST010000156.1"/>
</dbReference>
<dbReference type="InterPro" id="IPR010918">
    <property type="entry name" value="PurM-like_C_dom"/>
</dbReference>
<evidence type="ECO:0000256" key="2">
    <source>
        <dbReference type="SAM" id="MobiDB-lite"/>
    </source>
</evidence>
<feature type="domain" description="PurM-like C-terminal" evidence="4">
    <location>
        <begin position="200"/>
        <end position="345"/>
    </location>
</feature>
<dbReference type="PANTHER" id="PTHR30303:SF0">
    <property type="entry name" value="CARBAMOYL DEHYDRATASE HYPE"/>
    <property type="match status" value="1"/>
</dbReference>
<accession>A0A378SMH4</accession>
<evidence type="ECO:0000259" key="3">
    <source>
        <dbReference type="Pfam" id="PF00586"/>
    </source>
</evidence>
<feature type="region of interest" description="Disordered" evidence="2">
    <location>
        <begin position="1"/>
        <end position="24"/>
    </location>
</feature>
<dbReference type="PIRSF" id="PIRSF005644">
    <property type="entry name" value="Hdrgns_mtr_HypE"/>
    <property type="match status" value="1"/>
</dbReference>
<evidence type="ECO:0000259" key="4">
    <source>
        <dbReference type="Pfam" id="PF02769"/>
    </source>
</evidence>
<dbReference type="Proteomes" id="UP000254291">
    <property type="component" value="Unassembled WGS sequence"/>
</dbReference>
<dbReference type="Gene3D" id="3.30.1330.10">
    <property type="entry name" value="PurM-like, N-terminal domain"/>
    <property type="match status" value="1"/>
</dbReference>
<dbReference type="InterPro" id="IPR011854">
    <property type="entry name" value="HypE"/>
</dbReference>
<dbReference type="CDD" id="cd02197">
    <property type="entry name" value="HypE"/>
    <property type="match status" value="1"/>
</dbReference>
<organism evidence="5 6">
    <name type="scientific">Mycolicibacterium gilvum</name>
    <dbReference type="NCBI Taxonomy" id="1804"/>
    <lineage>
        <taxon>Bacteria</taxon>
        <taxon>Bacillati</taxon>
        <taxon>Actinomycetota</taxon>
        <taxon>Actinomycetes</taxon>
        <taxon>Mycobacteriales</taxon>
        <taxon>Mycobacteriaceae</taxon>
        <taxon>Mycolicibacterium</taxon>
    </lineage>
</organism>